<feature type="domain" description="MRM3-like substrate binding" evidence="5">
    <location>
        <begin position="11"/>
        <end position="101"/>
    </location>
</feature>
<dbReference type="Proteomes" id="UP000245959">
    <property type="component" value="Unassembled WGS sequence"/>
</dbReference>
<organism evidence="6 7">
    <name type="scientific">Victivallis vadensis</name>
    <dbReference type="NCBI Taxonomy" id="172901"/>
    <lineage>
        <taxon>Bacteria</taxon>
        <taxon>Pseudomonadati</taxon>
        <taxon>Lentisphaerota</taxon>
        <taxon>Lentisphaeria</taxon>
        <taxon>Victivallales</taxon>
        <taxon>Victivallaceae</taxon>
        <taxon>Victivallis</taxon>
    </lineage>
</organism>
<feature type="domain" description="tRNA/rRNA methyltransferase SpoU type" evidence="4">
    <location>
        <begin position="120"/>
        <end position="259"/>
    </location>
</feature>
<dbReference type="InterPro" id="IPR029064">
    <property type="entry name" value="Ribosomal_eL30-like_sf"/>
</dbReference>
<dbReference type="PANTHER" id="PTHR43191">
    <property type="entry name" value="RRNA METHYLTRANSFERASE 3"/>
    <property type="match status" value="1"/>
</dbReference>
<dbReference type="GeneID" id="78295960"/>
<dbReference type="CDD" id="cd18104">
    <property type="entry name" value="SpoU-like_RNA-MTase"/>
    <property type="match status" value="1"/>
</dbReference>
<dbReference type="AlphaFoldDB" id="A0A2U1AT73"/>
<keyword evidence="2 6" id="KW-0489">Methyltransferase</keyword>
<comment type="similarity">
    <text evidence="1">Belongs to the class IV-like SAM-binding methyltransferase superfamily. RNA methyltransferase TrmH family.</text>
</comment>
<name>A0A2U1AT73_9BACT</name>
<dbReference type="Gene3D" id="3.40.1280.10">
    <property type="match status" value="1"/>
</dbReference>
<dbReference type="InterPro" id="IPR051259">
    <property type="entry name" value="rRNA_Methyltransferase"/>
</dbReference>
<evidence type="ECO:0000313" key="6">
    <source>
        <dbReference type="EMBL" id="PVY39583.1"/>
    </source>
</evidence>
<dbReference type="InterPro" id="IPR029028">
    <property type="entry name" value="Alpha/beta_knot_MTases"/>
</dbReference>
<dbReference type="InterPro" id="IPR053888">
    <property type="entry name" value="MRM3-like_sub_bind"/>
</dbReference>
<dbReference type="SUPFAM" id="SSF55315">
    <property type="entry name" value="L30e-like"/>
    <property type="match status" value="1"/>
</dbReference>
<dbReference type="GO" id="GO:0032259">
    <property type="term" value="P:methylation"/>
    <property type="evidence" value="ECO:0007669"/>
    <property type="project" value="UniProtKB-KW"/>
</dbReference>
<sequence length="273" mass="30712">MEFVKITSTQNDSVKHVIKLRDRRPREKEQLTVLEGYRELTRAREYGMEIVEVFFAPEHFLGQNEFPLLETFASEGVKVCQVAPFLLEKMAYRERPEGLIAIAKMKRHTLAEMPVRPNGLYLVAEAVEKPGNLGSMLRSADAAGVDGFIICNKCTDIYNPNVIRASTGALFSVPLAEAENQEAYDWLKKNNIRTLAATPHTDQIYTDVDMTQAVAIVVGTEQTGLTELWMEHSDLPVRIPMLGKIDSLNVATATTILLYEAARQRNWKTSARL</sequence>
<dbReference type="GO" id="GO:0006396">
    <property type="term" value="P:RNA processing"/>
    <property type="evidence" value="ECO:0007669"/>
    <property type="project" value="InterPro"/>
</dbReference>
<dbReference type="Pfam" id="PF00588">
    <property type="entry name" value="SpoU_methylase"/>
    <property type="match status" value="1"/>
</dbReference>
<dbReference type="PANTHER" id="PTHR43191:SF2">
    <property type="entry name" value="RRNA METHYLTRANSFERASE 3, MITOCHONDRIAL"/>
    <property type="match status" value="1"/>
</dbReference>
<evidence type="ECO:0000256" key="1">
    <source>
        <dbReference type="ARBA" id="ARBA00007228"/>
    </source>
</evidence>
<gene>
    <name evidence="6" type="ORF">C8D82_12060</name>
</gene>
<dbReference type="InterPro" id="IPR001537">
    <property type="entry name" value="SpoU_MeTrfase"/>
</dbReference>
<evidence type="ECO:0000259" key="4">
    <source>
        <dbReference type="Pfam" id="PF00588"/>
    </source>
</evidence>
<dbReference type="InterPro" id="IPR029026">
    <property type="entry name" value="tRNA_m1G_MTases_N"/>
</dbReference>
<evidence type="ECO:0000313" key="7">
    <source>
        <dbReference type="Proteomes" id="UP000245959"/>
    </source>
</evidence>
<evidence type="ECO:0000256" key="3">
    <source>
        <dbReference type="ARBA" id="ARBA00022679"/>
    </source>
</evidence>
<dbReference type="RefSeq" id="WP_116884667.1">
    <property type="nucleotide sequence ID" value="NZ_QEKH01000020.1"/>
</dbReference>
<protein>
    <submittedName>
        <fullName evidence="6">TrmH family RNA methyltransferase</fullName>
    </submittedName>
</protein>
<comment type="caution">
    <text evidence="6">The sequence shown here is derived from an EMBL/GenBank/DDBJ whole genome shotgun (WGS) entry which is preliminary data.</text>
</comment>
<reference evidence="6 7" key="1">
    <citation type="submission" date="2018-04" db="EMBL/GenBank/DDBJ databases">
        <title>Genomic Encyclopedia of Type Strains, Phase IV (KMG-IV): sequencing the most valuable type-strain genomes for metagenomic binning, comparative biology and taxonomic classification.</title>
        <authorList>
            <person name="Goeker M."/>
        </authorList>
    </citation>
    <scope>NUCLEOTIDE SEQUENCE [LARGE SCALE GENOMIC DNA]</scope>
    <source>
        <strain evidence="6 7">DSM 14823</strain>
    </source>
</reference>
<dbReference type="GO" id="GO:0003723">
    <property type="term" value="F:RNA binding"/>
    <property type="evidence" value="ECO:0007669"/>
    <property type="project" value="InterPro"/>
</dbReference>
<evidence type="ECO:0000256" key="2">
    <source>
        <dbReference type="ARBA" id="ARBA00022603"/>
    </source>
</evidence>
<keyword evidence="3 6" id="KW-0808">Transferase</keyword>
<dbReference type="Gene3D" id="3.30.1330.30">
    <property type="match status" value="1"/>
</dbReference>
<dbReference type="EMBL" id="QEKH01000020">
    <property type="protein sequence ID" value="PVY39583.1"/>
    <property type="molecule type" value="Genomic_DNA"/>
</dbReference>
<dbReference type="Pfam" id="PF22435">
    <property type="entry name" value="MRM3-like_sub_bind"/>
    <property type="match status" value="1"/>
</dbReference>
<accession>A0A2U1AT73</accession>
<dbReference type="GO" id="GO:0008173">
    <property type="term" value="F:RNA methyltransferase activity"/>
    <property type="evidence" value="ECO:0007669"/>
    <property type="project" value="InterPro"/>
</dbReference>
<evidence type="ECO:0000259" key="5">
    <source>
        <dbReference type="Pfam" id="PF22435"/>
    </source>
</evidence>
<keyword evidence="7" id="KW-1185">Reference proteome</keyword>
<proteinExistence type="inferred from homology"/>
<dbReference type="SUPFAM" id="SSF75217">
    <property type="entry name" value="alpha/beta knot"/>
    <property type="match status" value="1"/>
</dbReference>